<evidence type="ECO:0000259" key="3">
    <source>
        <dbReference type="PROSITE" id="PS50887"/>
    </source>
</evidence>
<name>A0ABU9BDN0_9BURK</name>
<keyword evidence="4" id="KW-0548">Nucleotidyltransferase</keyword>
<evidence type="ECO:0000313" key="4">
    <source>
        <dbReference type="EMBL" id="MEK8026713.1"/>
    </source>
</evidence>
<dbReference type="PANTHER" id="PTHR45138:SF9">
    <property type="entry name" value="DIGUANYLATE CYCLASE DGCM-RELATED"/>
    <property type="match status" value="1"/>
</dbReference>
<organism evidence="4 5">
    <name type="scientific">Pseudaquabacterium rugosum</name>
    <dbReference type="NCBI Taxonomy" id="2984194"/>
    <lineage>
        <taxon>Bacteria</taxon>
        <taxon>Pseudomonadati</taxon>
        <taxon>Pseudomonadota</taxon>
        <taxon>Betaproteobacteria</taxon>
        <taxon>Burkholderiales</taxon>
        <taxon>Sphaerotilaceae</taxon>
        <taxon>Pseudaquabacterium</taxon>
    </lineage>
</organism>
<keyword evidence="5" id="KW-1185">Reference proteome</keyword>
<dbReference type="PANTHER" id="PTHR45138">
    <property type="entry name" value="REGULATORY COMPONENTS OF SENSORY TRANSDUCTION SYSTEM"/>
    <property type="match status" value="1"/>
</dbReference>
<feature type="domain" description="GGDEF" evidence="3">
    <location>
        <begin position="196"/>
        <end position="334"/>
    </location>
</feature>
<dbReference type="GO" id="GO:0052621">
    <property type="term" value="F:diguanylate cyclase activity"/>
    <property type="evidence" value="ECO:0007669"/>
    <property type="project" value="UniProtKB-EC"/>
</dbReference>
<dbReference type="NCBIfam" id="TIGR00254">
    <property type="entry name" value="GGDEF"/>
    <property type="match status" value="1"/>
</dbReference>
<dbReference type="InterPro" id="IPR043128">
    <property type="entry name" value="Rev_trsase/Diguanyl_cyclase"/>
</dbReference>
<reference evidence="4 5" key="1">
    <citation type="submission" date="2024-04" db="EMBL/GenBank/DDBJ databases">
        <title>Novel species of the genus Ideonella isolated from streams.</title>
        <authorList>
            <person name="Lu H."/>
        </authorList>
    </citation>
    <scope>NUCLEOTIDE SEQUENCE [LARGE SCALE GENOMIC DNA]</scope>
    <source>
        <strain evidence="4 5">BYS139W</strain>
    </source>
</reference>
<protein>
    <recommendedName>
        <fullName evidence="1">diguanylate cyclase</fullName>
        <ecNumber evidence="1">2.7.7.65</ecNumber>
    </recommendedName>
</protein>
<dbReference type="InterPro" id="IPR050469">
    <property type="entry name" value="Diguanylate_Cyclase"/>
</dbReference>
<dbReference type="InterPro" id="IPR000160">
    <property type="entry name" value="GGDEF_dom"/>
</dbReference>
<dbReference type="SMART" id="SM00267">
    <property type="entry name" value="GGDEF"/>
    <property type="match status" value="1"/>
</dbReference>
<accession>A0ABU9BDN0</accession>
<dbReference type="RefSeq" id="WP_341374495.1">
    <property type="nucleotide sequence ID" value="NZ_JBBUTF010000009.1"/>
</dbReference>
<dbReference type="Proteomes" id="UP001368500">
    <property type="component" value="Unassembled WGS sequence"/>
</dbReference>
<dbReference type="EMBL" id="JBBUTF010000009">
    <property type="protein sequence ID" value="MEK8026713.1"/>
    <property type="molecule type" value="Genomic_DNA"/>
</dbReference>
<evidence type="ECO:0000313" key="5">
    <source>
        <dbReference type="Proteomes" id="UP001368500"/>
    </source>
</evidence>
<dbReference type="Gene3D" id="3.30.70.270">
    <property type="match status" value="1"/>
</dbReference>
<keyword evidence="4" id="KW-0808">Transferase</keyword>
<evidence type="ECO:0000256" key="2">
    <source>
        <dbReference type="ARBA" id="ARBA00034247"/>
    </source>
</evidence>
<comment type="catalytic activity">
    <reaction evidence="2">
        <text>2 GTP = 3',3'-c-di-GMP + 2 diphosphate</text>
        <dbReference type="Rhea" id="RHEA:24898"/>
        <dbReference type="ChEBI" id="CHEBI:33019"/>
        <dbReference type="ChEBI" id="CHEBI:37565"/>
        <dbReference type="ChEBI" id="CHEBI:58805"/>
        <dbReference type="EC" id="2.7.7.65"/>
    </reaction>
</comment>
<dbReference type="Pfam" id="PF00990">
    <property type="entry name" value="GGDEF"/>
    <property type="match status" value="1"/>
</dbReference>
<dbReference type="SUPFAM" id="SSF55073">
    <property type="entry name" value="Nucleotide cyclase"/>
    <property type="match status" value="1"/>
</dbReference>
<dbReference type="EC" id="2.7.7.65" evidence="1"/>
<comment type="caution">
    <text evidence="4">The sequence shown here is derived from an EMBL/GenBank/DDBJ whole genome shotgun (WGS) entry which is preliminary data.</text>
</comment>
<proteinExistence type="predicted"/>
<sequence>MLQSASPPLALPVLPRVTLTGATGTPVGAGVDDPGLSGAAGDGVAARRLARVRRLLDGLADVVVRHWPRQVMACAQTDLLLHLVDPRQCARAAKHVQDCRAALGEAAPPQIALLTQPDGHGATETALLHAGCCAALALDACDAVLRARLAALLRLGGQAVRWRDDARTDALTGLANRRLFDLTLQRECQRACRQQRPLSLLLVDVDHFKRYNDSHGHAAGDACLREIARVIGRLAQRPTDCAARHGGEEFALLLADTGADGAWVVAHRLLRGIRGLRLAHGAPGAGDRVSVSVGVATLADALQPVGPVALMEAADAALYAAKHQGRDRVCHGPGPGSRIGAMPPLHGLMRWAGSN</sequence>
<gene>
    <name evidence="4" type="ORF">AACH11_12145</name>
</gene>
<dbReference type="InterPro" id="IPR029787">
    <property type="entry name" value="Nucleotide_cyclase"/>
</dbReference>
<dbReference type="CDD" id="cd01949">
    <property type="entry name" value="GGDEF"/>
    <property type="match status" value="1"/>
</dbReference>
<dbReference type="PROSITE" id="PS50887">
    <property type="entry name" value="GGDEF"/>
    <property type="match status" value="1"/>
</dbReference>
<evidence type="ECO:0000256" key="1">
    <source>
        <dbReference type="ARBA" id="ARBA00012528"/>
    </source>
</evidence>